<dbReference type="Gene3D" id="3.40.50.12090">
    <property type="match status" value="1"/>
</dbReference>
<dbReference type="AlphaFoldDB" id="A0A1L5FBD7"/>
<gene>
    <name evidence="3" type="ORF">BS101_17045</name>
</gene>
<evidence type="ECO:0000256" key="1">
    <source>
        <dbReference type="ARBA" id="ARBA00022729"/>
    </source>
</evidence>
<accession>A0A1L5FBD7</accession>
<dbReference type="Proteomes" id="UP000184604">
    <property type="component" value="Chromosome"/>
</dbReference>
<evidence type="ECO:0000313" key="3">
    <source>
        <dbReference type="EMBL" id="APM40319.1"/>
    </source>
</evidence>
<dbReference type="InterPro" id="IPR014755">
    <property type="entry name" value="Cu-Rt/internalin_Ig-like"/>
</dbReference>
<feature type="signal peptide" evidence="2">
    <location>
        <begin position="1"/>
        <end position="30"/>
    </location>
</feature>
<dbReference type="InterPro" id="IPR007253">
    <property type="entry name" value="Cell_wall-bd_2"/>
</dbReference>
<dbReference type="EMBL" id="CP018335">
    <property type="protein sequence ID" value="APM40319.1"/>
    <property type="molecule type" value="Genomic_DNA"/>
</dbReference>
<dbReference type="OrthoDB" id="2077808at2"/>
<feature type="chain" id="PRO_5012114621" evidence="2">
    <location>
        <begin position="31"/>
        <end position="1104"/>
    </location>
</feature>
<dbReference type="RefSeq" id="WP_073539918.1">
    <property type="nucleotide sequence ID" value="NZ_CP018335.1"/>
</dbReference>
<name>A0A1L5FBD7_CLOKL</name>
<reference evidence="3 4" key="1">
    <citation type="submission" date="2016-12" db="EMBL/GenBank/DDBJ databases">
        <title>Complete genome sequence of Clostridium kluyveri JZZ isolated from the pit mud of a Chinese flavor liquor-making factory.</title>
        <authorList>
            <person name="Wang Y."/>
        </authorList>
    </citation>
    <scope>NUCLEOTIDE SEQUENCE [LARGE SCALE GENOMIC DNA]</scope>
    <source>
        <strain evidence="3 4">JZZ</strain>
    </source>
</reference>
<protein>
    <submittedName>
        <fullName evidence="3">Cell surface protein</fullName>
    </submittedName>
</protein>
<organism evidence="3 4">
    <name type="scientific">Clostridium kluyveri</name>
    <dbReference type="NCBI Taxonomy" id="1534"/>
    <lineage>
        <taxon>Bacteria</taxon>
        <taxon>Bacillati</taxon>
        <taxon>Bacillota</taxon>
        <taxon>Clostridia</taxon>
        <taxon>Eubacteriales</taxon>
        <taxon>Clostridiaceae</taxon>
        <taxon>Clostridium</taxon>
    </lineage>
</organism>
<dbReference type="PANTHER" id="PTHR30032">
    <property type="entry name" value="N-ACETYLMURAMOYL-L-ALANINE AMIDASE-RELATED"/>
    <property type="match status" value="1"/>
</dbReference>
<evidence type="ECO:0000313" key="4">
    <source>
        <dbReference type="Proteomes" id="UP000184604"/>
    </source>
</evidence>
<dbReference type="Pfam" id="PF04122">
    <property type="entry name" value="CW_binding_2"/>
    <property type="match status" value="3"/>
</dbReference>
<dbReference type="Gene3D" id="2.60.40.1220">
    <property type="match status" value="5"/>
</dbReference>
<dbReference type="PANTHER" id="PTHR30032:SF8">
    <property type="entry name" value="GERMINATION-SPECIFIC N-ACETYLMURAMOYL-L-ALANINE AMIDASE"/>
    <property type="match status" value="1"/>
</dbReference>
<keyword evidence="1 2" id="KW-0732">Signal</keyword>
<sequence>MNRSTIKAVSSIAVVSLILSASLPFTKVKAAVGQVTELSGADCYETAAVVAEKNWTTSTDVVLASGEGYADAISSTAISKQLKAPILLTKSNSLNSYAKSALEQLNPENIYIIGGTASISQSIRDELKNDGYNLIELGGKNRYETNLKVAQQLVKLGVDTGNMMLVSGEGFADSLSAAPIAAAKGQILLLGVNNTETMKSIVDFVKSNNSEVTVLSTENLINSEIYNELGAVSRISGGDNRFDTNLNILNQYDSDLKADKLYIANVSGDRYTDALIAASVAGINSSPLVLIGEDDDTSTSNALNYIRDKVTETTDLNLIEEEGVVSENTISDINAAASGSSVESATVASVTTNGLNQIKVVFNTDVDEDSAERAANYEISGSYLGSVSETQATATLQEDNRTVLITFSNAFQQNKEVTFTVKNAINTKDSTTVIDKYEKKITFSSVTVPTLDSVTAVGGNKLVVKFSEPIRMTDDELSSFKINRQNVTAFGLNTSDTEFRDQSLNGKWADGVELYFNSPLPIGTNTFTVPNGESGVKFDNAAGFPLSSTSKNFTVNYISGSPQVESVTSENSDTVYIEYNRPMDQQTALEPTNYKINDTTVNVDSSYVTFDKGSEDTIVKITKLENVLKSGSNTITISEDIEDTFGNYVTKTNMNFYVGGDTDKPTITSASIFDEETIRVKFNKDITRSYATDKGNYTILDSSGADITYKIDDIYAVTVDGNSKRTFNIKFEDGTLNGSKYTLKVENIIDTNAVPNIMDPYTVTLEGTDTEGVSVDEILRRSDNSHAVAMSFTKVMDPSSLESSSNYLFRDGNGDIRTLPTSAVITGSLDYKSVTIEFPSSFTIGTGSGGTSVYEMGVKNVKDASGNPLDLGSYMGQITIDSSDGPKIVSDTAKMTFEDNDIEVKVSLSSPLDILSLSDFKVAGNAPDSGYCSGNDVILMFKAGIKNNEKIDDIKDSGSSATVSVTNTNSVDWAGRNIRSGSTKVYIPPMTRSDLWSAEGSNGNTVTIVFNQDIDNDIKTSYKDDFIFKDSDGEELSPTGVTIDGRKVIYRFNNGTFEEGDKIYIYANSDSSEINVRSEKHDDSGYTLYVPSSEDLDGRTITAD</sequence>
<dbReference type="InterPro" id="IPR051922">
    <property type="entry name" value="Bact_Sporulation_Assoc"/>
</dbReference>
<proteinExistence type="predicted"/>
<evidence type="ECO:0000256" key="2">
    <source>
        <dbReference type="SAM" id="SignalP"/>
    </source>
</evidence>